<evidence type="ECO:0000313" key="7">
    <source>
        <dbReference type="EMBL" id="GAA5184887.1"/>
    </source>
</evidence>
<reference evidence="8" key="1">
    <citation type="journal article" date="2019" name="Int. J. Syst. Evol. Microbiol.">
        <title>The Global Catalogue of Microorganisms (GCM) 10K type strain sequencing project: providing services to taxonomists for standard genome sequencing and annotation.</title>
        <authorList>
            <consortium name="The Broad Institute Genomics Platform"/>
            <consortium name="The Broad Institute Genome Sequencing Center for Infectious Disease"/>
            <person name="Wu L."/>
            <person name="Ma J."/>
        </authorList>
    </citation>
    <scope>NUCLEOTIDE SEQUENCE [LARGE SCALE GENOMIC DNA]</scope>
    <source>
        <strain evidence="8">JCM 18304</strain>
    </source>
</reference>
<evidence type="ECO:0000256" key="3">
    <source>
        <dbReference type="ARBA" id="ARBA00022989"/>
    </source>
</evidence>
<evidence type="ECO:0000256" key="4">
    <source>
        <dbReference type="ARBA" id="ARBA00023136"/>
    </source>
</evidence>
<dbReference type="InterPro" id="IPR019109">
    <property type="entry name" value="MamF_MmsF"/>
</dbReference>
<feature type="transmembrane region" description="Helical" evidence="6">
    <location>
        <begin position="171"/>
        <end position="192"/>
    </location>
</feature>
<evidence type="ECO:0000256" key="5">
    <source>
        <dbReference type="SAM" id="MobiDB-lite"/>
    </source>
</evidence>
<feature type="transmembrane region" description="Helical" evidence="6">
    <location>
        <begin position="144"/>
        <end position="165"/>
    </location>
</feature>
<gene>
    <name evidence="7" type="ORF">GCM10023322_27450</name>
</gene>
<evidence type="ECO:0000256" key="2">
    <source>
        <dbReference type="ARBA" id="ARBA00022692"/>
    </source>
</evidence>
<evidence type="ECO:0000256" key="6">
    <source>
        <dbReference type="SAM" id="Phobius"/>
    </source>
</evidence>
<comment type="caution">
    <text evidence="7">The sequence shown here is derived from an EMBL/GenBank/DDBJ whole genome shotgun (WGS) entry which is preliminary data.</text>
</comment>
<dbReference type="Pfam" id="PF09685">
    <property type="entry name" value="MamF_MmsF"/>
    <property type="match status" value="1"/>
</dbReference>
<evidence type="ECO:0000256" key="1">
    <source>
        <dbReference type="ARBA" id="ARBA00004141"/>
    </source>
</evidence>
<keyword evidence="8" id="KW-1185">Reference proteome</keyword>
<feature type="compositionally biased region" description="Low complexity" evidence="5">
    <location>
        <begin position="42"/>
        <end position="54"/>
    </location>
</feature>
<evidence type="ECO:0000313" key="8">
    <source>
        <dbReference type="Proteomes" id="UP001501570"/>
    </source>
</evidence>
<name>A0ABP9RQR1_9ACTN</name>
<dbReference type="Proteomes" id="UP001501570">
    <property type="component" value="Unassembled WGS sequence"/>
</dbReference>
<keyword evidence="3 6" id="KW-1133">Transmembrane helix</keyword>
<proteinExistence type="predicted"/>
<comment type="subcellular location">
    <subcellularLocation>
        <location evidence="1">Membrane</location>
        <topology evidence="1">Multi-pass membrane protein</topology>
    </subcellularLocation>
</comment>
<keyword evidence="2 6" id="KW-0812">Transmembrane</keyword>
<dbReference type="EMBL" id="BAABJQ010000006">
    <property type="protein sequence ID" value="GAA5184887.1"/>
    <property type="molecule type" value="Genomic_DNA"/>
</dbReference>
<feature type="transmembrane region" description="Helical" evidence="6">
    <location>
        <begin position="105"/>
        <end position="132"/>
    </location>
</feature>
<accession>A0ABP9RQR1</accession>
<evidence type="ECO:0008006" key="9">
    <source>
        <dbReference type="Google" id="ProtNLM"/>
    </source>
</evidence>
<organism evidence="7 8">
    <name type="scientific">Rugosimonospora acidiphila</name>
    <dbReference type="NCBI Taxonomy" id="556531"/>
    <lineage>
        <taxon>Bacteria</taxon>
        <taxon>Bacillati</taxon>
        <taxon>Actinomycetota</taxon>
        <taxon>Actinomycetes</taxon>
        <taxon>Micromonosporales</taxon>
        <taxon>Micromonosporaceae</taxon>
        <taxon>Rugosimonospora</taxon>
    </lineage>
</organism>
<protein>
    <recommendedName>
        <fullName evidence="9">DUF4870 domain-containing protein</fullName>
    </recommendedName>
</protein>
<sequence>MTDMTEPPSPTWDPGAAGGQPQDPSAPPQGFQPPRQQPPGQPQDGPAWDATAPGGYPPGGYPQGGGAPGGYPPGGMPPGGYPPPTYYPPTSPPPLGYATADDKTWALIAHFGGAAGMFISGFLGWVAPLIALVNKGNQSPTVRAHAVAALNFHLTWTIVAVVGYITLCFFIGFIILPIAWLVGVILGIIGGLRANEGQLYHYPMSISIVK</sequence>
<feature type="region of interest" description="Disordered" evidence="5">
    <location>
        <begin position="1"/>
        <end position="76"/>
    </location>
</feature>
<keyword evidence="4 6" id="KW-0472">Membrane</keyword>
<feature type="compositionally biased region" description="Pro residues" evidence="5">
    <location>
        <begin position="24"/>
        <end position="41"/>
    </location>
</feature>